<dbReference type="EMBL" id="BMTX01000012">
    <property type="protein sequence ID" value="GGS57599.1"/>
    <property type="molecule type" value="Genomic_DNA"/>
</dbReference>
<evidence type="ECO:0000313" key="2">
    <source>
        <dbReference type="EMBL" id="GGS57599.1"/>
    </source>
</evidence>
<organism evidence="2 3">
    <name type="scientific">Streptomyces pseudogriseolus</name>
    <name type="common">Streptomyces gancidicus</name>
    <name type="synonym">Streptomyces rubiginosus</name>
    <dbReference type="NCBI Taxonomy" id="36817"/>
    <lineage>
        <taxon>Bacteria</taxon>
        <taxon>Bacillati</taxon>
        <taxon>Actinomycetota</taxon>
        <taxon>Actinomycetes</taxon>
        <taxon>Kitasatosporales</taxon>
        <taxon>Streptomycetaceae</taxon>
        <taxon>Streptomyces</taxon>
        <taxon>Streptomyces pseudogriseolus group</taxon>
    </lineage>
</organism>
<sequence length="126" mass="12616">MTEPPTASATTAAAIGANDPAVSASSRCSPSAAVPAIPISAQLTAATADISTSAHGTRPSRPGPATPVAALMAADPPIRGAARQAAHVPLAWFTTLRGDFNPGPHRAVDALSPGRDRADFRSEGRA</sequence>
<keyword evidence="3" id="KW-1185">Reference proteome</keyword>
<reference evidence="3" key="1">
    <citation type="journal article" date="2019" name="Int. J. Syst. Evol. Microbiol.">
        <title>The Global Catalogue of Microorganisms (GCM) 10K type strain sequencing project: providing services to taxonomists for standard genome sequencing and annotation.</title>
        <authorList>
            <consortium name="The Broad Institute Genomics Platform"/>
            <consortium name="The Broad Institute Genome Sequencing Center for Infectious Disease"/>
            <person name="Wu L."/>
            <person name="Ma J."/>
        </authorList>
    </citation>
    <scope>NUCLEOTIDE SEQUENCE [LARGE SCALE GENOMIC DNA]</scope>
    <source>
        <strain evidence="3">JCM 4416</strain>
    </source>
</reference>
<name>A0ABQ2T8S5_STREZ</name>
<evidence type="ECO:0000256" key="1">
    <source>
        <dbReference type="SAM" id="MobiDB-lite"/>
    </source>
</evidence>
<feature type="region of interest" description="Disordered" evidence="1">
    <location>
        <begin position="99"/>
        <end position="126"/>
    </location>
</feature>
<accession>A0ABQ2T8S5</accession>
<feature type="compositionally biased region" description="Basic and acidic residues" evidence="1">
    <location>
        <begin position="114"/>
        <end position="126"/>
    </location>
</feature>
<evidence type="ECO:0000313" key="3">
    <source>
        <dbReference type="Proteomes" id="UP000597853"/>
    </source>
</evidence>
<gene>
    <name evidence="2" type="ORF">GCM10010285_41300</name>
</gene>
<comment type="caution">
    <text evidence="2">The sequence shown here is derived from an EMBL/GenBank/DDBJ whole genome shotgun (WGS) entry which is preliminary data.</text>
</comment>
<protein>
    <submittedName>
        <fullName evidence="2">Uncharacterized protein</fullName>
    </submittedName>
</protein>
<proteinExistence type="predicted"/>
<dbReference type="Proteomes" id="UP000597853">
    <property type="component" value="Unassembled WGS sequence"/>
</dbReference>